<dbReference type="InterPro" id="IPR001584">
    <property type="entry name" value="Integrase_cat-core"/>
</dbReference>
<dbReference type="PANTHER" id="PTHR46889:SF5">
    <property type="entry name" value="INTEGRASE PROTEIN"/>
    <property type="match status" value="1"/>
</dbReference>
<dbReference type="InterPro" id="IPR012337">
    <property type="entry name" value="RNaseH-like_sf"/>
</dbReference>
<dbReference type="InterPro" id="IPR036397">
    <property type="entry name" value="RNaseH_sf"/>
</dbReference>
<evidence type="ECO:0000259" key="1">
    <source>
        <dbReference type="PROSITE" id="PS50994"/>
    </source>
</evidence>
<dbReference type="GO" id="GO:0003676">
    <property type="term" value="F:nucleic acid binding"/>
    <property type="evidence" value="ECO:0007669"/>
    <property type="project" value="InterPro"/>
</dbReference>
<feature type="domain" description="Integrase catalytic" evidence="1">
    <location>
        <begin position="135"/>
        <end position="308"/>
    </location>
</feature>
<organism evidence="2 3">
    <name type="scientific">Bacteroides ovatus</name>
    <dbReference type="NCBI Taxonomy" id="28116"/>
    <lineage>
        <taxon>Bacteria</taxon>
        <taxon>Pseudomonadati</taxon>
        <taxon>Bacteroidota</taxon>
        <taxon>Bacteroidia</taxon>
        <taxon>Bacteroidales</taxon>
        <taxon>Bacteroidaceae</taxon>
        <taxon>Bacteroides</taxon>
    </lineage>
</organism>
<comment type="caution">
    <text evidence="2">The sequence shown here is derived from an EMBL/GenBank/DDBJ whole genome shotgun (WGS) entry which is preliminary data.</text>
</comment>
<dbReference type="Proteomes" id="UP000435985">
    <property type="component" value="Unassembled WGS sequence"/>
</dbReference>
<dbReference type="AlphaFoldDB" id="A0A642B5J5"/>
<reference evidence="2 3" key="1">
    <citation type="journal article" date="2019" name="Nat. Med.">
        <title>A library of human gut bacterial isolates paired with longitudinal multiomics data enables mechanistic microbiome research.</title>
        <authorList>
            <person name="Poyet M."/>
            <person name="Groussin M."/>
            <person name="Gibbons S.M."/>
            <person name="Avila-Pacheco J."/>
            <person name="Jiang X."/>
            <person name="Kearney S.M."/>
            <person name="Perrotta A.R."/>
            <person name="Berdy B."/>
            <person name="Zhao S."/>
            <person name="Lieberman T.D."/>
            <person name="Swanson P.K."/>
            <person name="Smith M."/>
            <person name="Roesemann S."/>
            <person name="Alexander J.E."/>
            <person name="Rich S.A."/>
            <person name="Livny J."/>
            <person name="Vlamakis H."/>
            <person name="Clish C."/>
            <person name="Bullock K."/>
            <person name="Deik A."/>
            <person name="Scott J."/>
            <person name="Pierce K.A."/>
            <person name="Xavier R.J."/>
            <person name="Alm E.J."/>
        </authorList>
    </citation>
    <scope>NUCLEOTIDE SEQUENCE [LARGE SCALE GENOMIC DNA]</scope>
    <source>
        <strain evidence="2 3">BIOML-A14</strain>
    </source>
</reference>
<protein>
    <submittedName>
        <fullName evidence="2">IS3 family transposase</fullName>
    </submittedName>
</protein>
<dbReference type="PANTHER" id="PTHR46889">
    <property type="entry name" value="TRANSPOSASE INSF FOR INSERTION SEQUENCE IS3B-RELATED"/>
    <property type="match status" value="1"/>
</dbReference>
<dbReference type="GO" id="GO:0015074">
    <property type="term" value="P:DNA integration"/>
    <property type="evidence" value="ECO:0007669"/>
    <property type="project" value="InterPro"/>
</dbReference>
<dbReference type="PROSITE" id="PS50994">
    <property type="entry name" value="INTEGRASE"/>
    <property type="match status" value="1"/>
</dbReference>
<gene>
    <name evidence="2" type="ORF">F3B98_26925</name>
</gene>
<dbReference type="InterPro" id="IPR048020">
    <property type="entry name" value="Transpos_IS3"/>
</dbReference>
<sequence>MHVSYQGTKKLRCQVIDTLSQRYSSRRKRGCIKFLCDYFGITRQGYYKHVNRHLEVDILTTSIVLYCKELLELMAKAGMRELYACCVSKFGPKMVIGRDRCYDIFRSNGLCQRTSRKRPKTTNSNHNYYIYPDLLNVAPKFVATRLGAMVVADITYVNTGQGWAYLSLLTDASSRAIVGYALYKTLETEGPLKALEMAISFYEKYHIDMSTLIHHSDRGVQYCSNKYVERLKEHQINISMTQCGDPLHNALAERMNNTIKNGWLFDCDDESFEQVSKRIEDAVYVYNHVRPHQGINMRTPMEVVSETGGLTA</sequence>
<dbReference type="NCBIfam" id="NF033516">
    <property type="entry name" value="transpos_IS3"/>
    <property type="match status" value="1"/>
</dbReference>
<dbReference type="EMBL" id="VWFO01000089">
    <property type="protein sequence ID" value="KAA4660377.1"/>
    <property type="molecule type" value="Genomic_DNA"/>
</dbReference>
<dbReference type="Pfam" id="PF13683">
    <property type="entry name" value="rve_3"/>
    <property type="match status" value="1"/>
</dbReference>
<dbReference type="InterPro" id="IPR050900">
    <property type="entry name" value="Transposase_IS3/IS150/IS904"/>
</dbReference>
<dbReference type="SUPFAM" id="SSF53098">
    <property type="entry name" value="Ribonuclease H-like"/>
    <property type="match status" value="1"/>
</dbReference>
<name>A0A642B5J5_BACOV</name>
<proteinExistence type="predicted"/>
<evidence type="ECO:0000313" key="2">
    <source>
        <dbReference type="EMBL" id="KAA4660377.1"/>
    </source>
</evidence>
<evidence type="ECO:0000313" key="3">
    <source>
        <dbReference type="Proteomes" id="UP000435985"/>
    </source>
</evidence>
<accession>A0A642B5J5</accession>
<dbReference type="Gene3D" id="3.30.420.10">
    <property type="entry name" value="Ribonuclease H-like superfamily/Ribonuclease H"/>
    <property type="match status" value="1"/>
</dbReference>